<sequence>MDRLNYWFDFYKKRPMTTWKLKRIRKNFDKTKEVFFTLPFFNKNGFYMKKGLGLSNFNEITFSLIVKAFCNLIDIKNNNKILVIENSNKSLDKYSTIAQEIFGAKNMEISVLDQPSQIQNIVSYAFQKINFDYGIFIQYDIIEKTYSVSFLDSKGYNIDLGFYEQILNEINNINFDQIKYHKKAPRIIKTKNLIDNFKDDSIAHFERKNDQRKLKVFIAKNNFSFENFTKRILGSMDIRYFSNTSKKNANFKIWKIFRKLKKIKFDLAFLTNSLGSDLDVVLNFNGKTRKLEKHQLLRIFLELYLMNKKLKQELTQMSFILIPSFLEKIFEPITQKYQVNLVQSDQVDHQNLKMKNFLFAINDDLEFNFNYKKIFFFNKFEFIVIFTELINYYKTQNGNVSNVVNFVKNIYPPLYFDKANLKVEQKTLNDFYQLIETKSEKNTLFQNLILIKSQNCVLIKENKIKSMIKLVYDEFEGKLQMEIFSWNDEENFVLAENLFSSILKFFKSYKG</sequence>
<evidence type="ECO:0000313" key="1">
    <source>
        <dbReference type="EMBL" id="CAC13882.1"/>
    </source>
</evidence>
<dbReference type="PIR" id="E90600">
    <property type="entry name" value="E90600"/>
</dbReference>
<dbReference type="NCBIfam" id="NF045968">
    <property type="entry name" value="mutase_MAG5620"/>
    <property type="match status" value="1"/>
</dbReference>
<dbReference type="KEGG" id="mpu:MYPU_7090"/>
<dbReference type="AlphaFoldDB" id="Q98PL3"/>
<dbReference type="RefSeq" id="WP_010925510.1">
    <property type="nucleotide sequence ID" value="NC_002771.1"/>
</dbReference>
<protein>
    <submittedName>
        <fullName evidence="1">Uncharacterized protein</fullName>
    </submittedName>
</protein>
<gene>
    <name evidence="1" type="ordered locus">MYPU_7090</name>
</gene>
<keyword evidence="2" id="KW-1185">Reference proteome</keyword>
<reference evidence="1 2" key="1">
    <citation type="journal article" date="2001" name="Nucleic Acids Res.">
        <title>The complete genome sequence of the murine respiratory pathogen Mycoplasma pulmonis.</title>
        <authorList>
            <person name="Chambaud I."/>
            <person name="Heilig R."/>
            <person name="Ferris S."/>
            <person name="Barbe V."/>
            <person name="Samson D."/>
            <person name="Galisson F."/>
            <person name="Moszer I."/>
            <person name="Dybvig K."/>
            <person name="Wroblewski H."/>
            <person name="Viari A."/>
            <person name="Rocha E.P.C."/>
            <person name="Blanchard A."/>
        </authorList>
    </citation>
    <scope>NUCLEOTIDE SEQUENCE [LARGE SCALE GENOMIC DNA]</scope>
    <source>
        <strain evidence="1 2">UAB CTIP</strain>
    </source>
</reference>
<evidence type="ECO:0000313" key="2">
    <source>
        <dbReference type="Proteomes" id="UP000000528"/>
    </source>
</evidence>
<dbReference type="Proteomes" id="UP000000528">
    <property type="component" value="Chromosome"/>
</dbReference>
<dbReference type="BioCyc" id="MPUL272635:G1GT6-722-MONOMER"/>
<dbReference type="STRING" id="272635.gene:17577320"/>
<dbReference type="HOGENOM" id="CLU_501364_0_0_14"/>
<dbReference type="EMBL" id="AL445565">
    <property type="protein sequence ID" value="CAC13882.1"/>
    <property type="molecule type" value="Genomic_DNA"/>
</dbReference>
<organism evidence="2">
    <name type="scientific">Mycoplasmopsis pulmonis (strain UAB CTIP)</name>
    <name type="common">Mycoplasma pulmonis</name>
    <dbReference type="NCBI Taxonomy" id="272635"/>
    <lineage>
        <taxon>Bacteria</taxon>
        <taxon>Bacillati</taxon>
        <taxon>Mycoplasmatota</taxon>
        <taxon>Mycoplasmoidales</taxon>
        <taxon>Metamycoplasmataceae</taxon>
        <taxon>Mycoplasmopsis</taxon>
    </lineage>
</organism>
<name>Q98PL3_MYCPU</name>
<accession>Q98PL3</accession>
<proteinExistence type="predicted"/>